<gene>
    <name evidence="7" type="primary">atpH</name>
    <name evidence="8" type="ORF">SAMN04489746_1045</name>
</gene>
<dbReference type="SUPFAM" id="SSF160527">
    <property type="entry name" value="V-type ATPase subunit E-like"/>
    <property type="match status" value="1"/>
</dbReference>
<name>A0AB38A724_9ACTN</name>
<proteinExistence type="inferred from homology"/>
<organism evidence="8 9">
    <name type="scientific">Atopobium minutum</name>
    <dbReference type="NCBI Taxonomy" id="1381"/>
    <lineage>
        <taxon>Bacteria</taxon>
        <taxon>Bacillati</taxon>
        <taxon>Actinomycetota</taxon>
        <taxon>Coriobacteriia</taxon>
        <taxon>Coriobacteriales</taxon>
        <taxon>Atopobiaceae</taxon>
        <taxon>Atopobium</taxon>
    </lineage>
</organism>
<protein>
    <recommendedName>
        <fullName evidence="7">ATP synthase subunit delta</fullName>
    </recommendedName>
    <alternativeName>
        <fullName evidence="7">ATP synthase F(1) sector subunit delta</fullName>
    </alternativeName>
    <alternativeName>
        <fullName evidence="7">F-type ATPase subunit delta</fullName>
        <shortName evidence="7">F-ATPase subunit delta</shortName>
    </alternativeName>
</protein>
<dbReference type="EMBL" id="FNSH01000001">
    <property type="protein sequence ID" value="SEB77795.1"/>
    <property type="molecule type" value="Genomic_DNA"/>
</dbReference>
<dbReference type="Pfam" id="PF00213">
    <property type="entry name" value="OSCP"/>
    <property type="match status" value="1"/>
</dbReference>
<comment type="function">
    <text evidence="7">This protein is part of the stalk that links CF(0) to CF(1). It either transmits conformational changes from CF(0) to CF(1) or is implicated in proton conduction.</text>
</comment>
<sequence>MSSTSQTTKAEQYARALIEAAQKEGRANTDLVQVNHALKFLPEVLETLASMHNNNDMELLENVAQEYKNILDNETDIVQVTATTAVAMDDQLRKAIRAKLEPELHASIYLNERIDPSILGGIVLEIRGDRYDASVRAQLANIRKSLAATYIGSDEQ</sequence>
<evidence type="ECO:0000313" key="8">
    <source>
        <dbReference type="EMBL" id="SEB77795.1"/>
    </source>
</evidence>
<keyword evidence="2 7" id="KW-0813">Transport</keyword>
<dbReference type="GO" id="GO:0045259">
    <property type="term" value="C:proton-transporting ATP synthase complex"/>
    <property type="evidence" value="ECO:0007669"/>
    <property type="project" value="UniProtKB-KW"/>
</dbReference>
<accession>A0AB38A724</accession>
<comment type="similarity">
    <text evidence="7">Belongs to the ATPase delta chain family.</text>
</comment>
<evidence type="ECO:0000313" key="9">
    <source>
        <dbReference type="Proteomes" id="UP000183687"/>
    </source>
</evidence>
<keyword evidence="7" id="KW-0139">CF(1)</keyword>
<evidence type="ECO:0000256" key="2">
    <source>
        <dbReference type="ARBA" id="ARBA00022448"/>
    </source>
</evidence>
<comment type="subcellular location">
    <subcellularLocation>
        <location evidence="7">Cell membrane</location>
        <topology evidence="7">Peripheral membrane protein</topology>
    </subcellularLocation>
    <subcellularLocation>
        <location evidence="1">Membrane</location>
    </subcellularLocation>
</comment>
<dbReference type="RefSeq" id="WP_002562799.1">
    <property type="nucleotide sequence ID" value="NZ_CALJSN010000007.1"/>
</dbReference>
<comment type="caution">
    <text evidence="8">The sequence shown here is derived from an EMBL/GenBank/DDBJ whole genome shotgun (WGS) entry which is preliminary data.</text>
</comment>
<dbReference type="GO" id="GO:0046933">
    <property type="term" value="F:proton-transporting ATP synthase activity, rotational mechanism"/>
    <property type="evidence" value="ECO:0007669"/>
    <property type="project" value="UniProtKB-UniRule"/>
</dbReference>
<evidence type="ECO:0000256" key="3">
    <source>
        <dbReference type="ARBA" id="ARBA00022781"/>
    </source>
</evidence>
<dbReference type="AlphaFoldDB" id="A0AB38A724"/>
<keyword evidence="5 7" id="KW-0472">Membrane</keyword>
<comment type="function">
    <text evidence="7">F(1)F(0) ATP synthase produces ATP from ADP in the presence of a proton or sodium gradient. F-type ATPases consist of two structural domains, F(1) containing the extramembraneous catalytic core and F(0) containing the membrane proton channel, linked together by a central stalk and a peripheral stalk. During catalysis, ATP synthesis in the catalytic domain of F(1) is coupled via a rotary mechanism of the central stalk subunits to proton translocation.</text>
</comment>
<evidence type="ECO:0000256" key="5">
    <source>
        <dbReference type="ARBA" id="ARBA00023136"/>
    </source>
</evidence>
<evidence type="ECO:0000256" key="1">
    <source>
        <dbReference type="ARBA" id="ARBA00004370"/>
    </source>
</evidence>
<evidence type="ECO:0000256" key="4">
    <source>
        <dbReference type="ARBA" id="ARBA00023065"/>
    </source>
</evidence>
<dbReference type="GO" id="GO:0005886">
    <property type="term" value="C:plasma membrane"/>
    <property type="evidence" value="ECO:0007669"/>
    <property type="project" value="UniProtKB-SubCell"/>
</dbReference>
<dbReference type="PANTHER" id="PTHR11910">
    <property type="entry name" value="ATP SYNTHASE DELTA CHAIN"/>
    <property type="match status" value="1"/>
</dbReference>
<dbReference type="InterPro" id="IPR000711">
    <property type="entry name" value="ATPase_OSCP/dsu"/>
</dbReference>
<dbReference type="Proteomes" id="UP000183687">
    <property type="component" value="Unassembled WGS sequence"/>
</dbReference>
<keyword evidence="4 7" id="KW-0406">Ion transport</keyword>
<keyword evidence="7" id="KW-1003">Cell membrane</keyword>
<dbReference type="NCBIfam" id="TIGR01145">
    <property type="entry name" value="ATP_synt_delta"/>
    <property type="match status" value="1"/>
</dbReference>
<evidence type="ECO:0000256" key="6">
    <source>
        <dbReference type="ARBA" id="ARBA00023310"/>
    </source>
</evidence>
<evidence type="ECO:0000256" key="7">
    <source>
        <dbReference type="HAMAP-Rule" id="MF_01416"/>
    </source>
</evidence>
<reference evidence="8 9" key="1">
    <citation type="submission" date="2016-10" db="EMBL/GenBank/DDBJ databases">
        <authorList>
            <person name="Varghese N."/>
            <person name="Submissions S."/>
        </authorList>
    </citation>
    <scope>NUCLEOTIDE SEQUENCE [LARGE SCALE GENOMIC DNA]</scope>
    <source>
        <strain evidence="8 9">DSM 20586</strain>
    </source>
</reference>
<keyword evidence="3 7" id="KW-0375">Hydrogen ion transport</keyword>
<dbReference type="HAMAP" id="MF_01416">
    <property type="entry name" value="ATP_synth_delta_bact"/>
    <property type="match status" value="1"/>
</dbReference>
<keyword evidence="6 7" id="KW-0066">ATP synthesis</keyword>